<dbReference type="Proteomes" id="UP000690515">
    <property type="component" value="Unassembled WGS sequence"/>
</dbReference>
<reference evidence="4 5" key="1">
    <citation type="submission" date="2021-04" db="EMBL/GenBank/DDBJ databases">
        <authorList>
            <person name="Pira H."/>
            <person name="Risdian C."/>
            <person name="Wink J."/>
        </authorList>
    </citation>
    <scope>NUCLEOTIDE SEQUENCE [LARGE SCALE GENOMIC DNA]</scope>
    <source>
        <strain evidence="4 5">WH53</strain>
    </source>
</reference>
<evidence type="ECO:0000256" key="2">
    <source>
        <dbReference type="ARBA" id="ARBA00035108"/>
    </source>
</evidence>
<dbReference type="PANTHER" id="PTHR36852">
    <property type="entry name" value="PROTEIN GVPL 2"/>
    <property type="match status" value="1"/>
</dbReference>
<protein>
    <submittedName>
        <fullName evidence="4">GvpL/GvpF family gas vesicle protein</fullName>
    </submittedName>
</protein>
<organism evidence="4 5">
    <name type="scientific">Zooshikella harenae</name>
    <dbReference type="NCBI Taxonomy" id="2827238"/>
    <lineage>
        <taxon>Bacteria</taxon>
        <taxon>Pseudomonadati</taxon>
        <taxon>Pseudomonadota</taxon>
        <taxon>Gammaproteobacteria</taxon>
        <taxon>Oceanospirillales</taxon>
        <taxon>Zooshikellaceae</taxon>
        <taxon>Zooshikella</taxon>
    </lineage>
</organism>
<name>A0ABS5ZGC3_9GAMM</name>
<proteinExistence type="inferred from homology"/>
<comment type="subcellular location">
    <subcellularLocation>
        <location evidence="2">Gas vesicle</location>
    </subcellularLocation>
</comment>
<comment type="similarity">
    <text evidence="3">Belongs to the gas vesicle GvpF/GvpL family.</text>
</comment>
<evidence type="ECO:0000313" key="4">
    <source>
        <dbReference type="EMBL" id="MBU2712032.1"/>
    </source>
</evidence>
<dbReference type="PANTHER" id="PTHR36852:SF1">
    <property type="entry name" value="PROTEIN GVPL 2"/>
    <property type="match status" value="1"/>
</dbReference>
<dbReference type="RefSeq" id="WP_215820224.1">
    <property type="nucleotide sequence ID" value="NZ_JAGSOY010000029.1"/>
</dbReference>
<sequence>MALLLYGVVSNEACREALSLNALPLPNSDVESDCATPQKPLFWVQQGQLAALVREVGQLPIDQKAVLDYGRVIADIHQQRDIVPIRYGSLLANEDVLRNTLEKQAEQYLTWLRQVQGCVEMGVSIPIDKDQQDTRPASGLAYLQWRRQKYRPDQLVLAEAELENAVAGCYRCCLSEVSSRLVQRTLSIVYLVPRNQLSRFQMTLKKVLANKPDWQVTGPWPPYSFVHC</sequence>
<evidence type="ECO:0000313" key="5">
    <source>
        <dbReference type="Proteomes" id="UP000690515"/>
    </source>
</evidence>
<keyword evidence="5" id="KW-1185">Reference proteome</keyword>
<comment type="caution">
    <text evidence="4">The sequence shown here is derived from an EMBL/GenBank/DDBJ whole genome shotgun (WGS) entry which is preliminary data.</text>
</comment>
<evidence type="ECO:0000256" key="1">
    <source>
        <dbReference type="ARBA" id="ARBA00022987"/>
    </source>
</evidence>
<dbReference type="Pfam" id="PF06386">
    <property type="entry name" value="GvpL_GvpF"/>
    <property type="match status" value="1"/>
</dbReference>
<dbReference type="InterPro" id="IPR009430">
    <property type="entry name" value="GvpL/GvpF"/>
</dbReference>
<gene>
    <name evidence="4" type="ORF">KCG35_13255</name>
</gene>
<keyword evidence="1" id="KW-0304">Gas vesicle</keyword>
<accession>A0ABS5ZGC3</accession>
<evidence type="ECO:0000256" key="3">
    <source>
        <dbReference type="ARBA" id="ARBA00035643"/>
    </source>
</evidence>
<dbReference type="EMBL" id="JAGSOY010000029">
    <property type="protein sequence ID" value="MBU2712032.1"/>
    <property type="molecule type" value="Genomic_DNA"/>
</dbReference>